<dbReference type="Proteomes" id="UP000198420">
    <property type="component" value="Unassembled WGS sequence"/>
</dbReference>
<dbReference type="RefSeq" id="WP_089311869.1">
    <property type="nucleotide sequence ID" value="NZ_FZNP01000004.1"/>
</dbReference>
<sequence>MRVNHSYVSVGDRRTHLLHGDGPIDTLFLHGAGGSAWTFEATIDALPRPLGWASADLLGYGDSSWIENRDYSSAAQAEQLAAVIDRLGLRRVRVVGFSWGGLIALDLAKRDQRVDRLAVIDIPPSSSRSALEVPPLRGTFRTAADGVRAVMAIAPEATPEVAEREACLSTAPCPEGFQKKIDPALLVRWQFQDEDHWETWRRNERETLLLRGQHSSVLSEEDAGRMIGLGRRVSLVEIEGCGHLVPLERPRELASELGRFLA</sequence>
<dbReference type="InterPro" id="IPR000073">
    <property type="entry name" value="AB_hydrolase_1"/>
</dbReference>
<reference evidence="3" key="1">
    <citation type="submission" date="2017-06" db="EMBL/GenBank/DDBJ databases">
        <authorList>
            <person name="Varghese N."/>
            <person name="Submissions S."/>
        </authorList>
    </citation>
    <scope>NUCLEOTIDE SEQUENCE [LARGE SCALE GENOMIC DNA]</scope>
    <source>
        <strain evidence="3">DSM 44485</strain>
    </source>
</reference>
<name>A0A238XF51_9ACTN</name>
<dbReference type="PANTHER" id="PTHR43194:SF2">
    <property type="entry name" value="PEROXISOMAL MEMBRANE PROTEIN LPX1"/>
    <property type="match status" value="1"/>
</dbReference>
<evidence type="ECO:0000313" key="2">
    <source>
        <dbReference type="EMBL" id="SNR56944.1"/>
    </source>
</evidence>
<organism evidence="2 3">
    <name type="scientific">Actinomadura mexicana</name>
    <dbReference type="NCBI Taxonomy" id="134959"/>
    <lineage>
        <taxon>Bacteria</taxon>
        <taxon>Bacillati</taxon>
        <taxon>Actinomycetota</taxon>
        <taxon>Actinomycetes</taxon>
        <taxon>Streptosporangiales</taxon>
        <taxon>Thermomonosporaceae</taxon>
        <taxon>Actinomadura</taxon>
    </lineage>
</organism>
<feature type="domain" description="AB hydrolase-1" evidence="1">
    <location>
        <begin position="27"/>
        <end position="255"/>
    </location>
</feature>
<keyword evidence="3" id="KW-1185">Reference proteome</keyword>
<protein>
    <submittedName>
        <fullName evidence="2">Pimeloyl-ACP methyl ester carboxylesterase</fullName>
    </submittedName>
</protein>
<dbReference type="InterPro" id="IPR050228">
    <property type="entry name" value="Carboxylesterase_BioH"/>
</dbReference>
<dbReference type="Pfam" id="PF12697">
    <property type="entry name" value="Abhydrolase_6"/>
    <property type="match status" value="1"/>
</dbReference>
<dbReference type="AlphaFoldDB" id="A0A238XF51"/>
<gene>
    <name evidence="2" type="ORF">SAMN06265355_104229</name>
</gene>
<evidence type="ECO:0000313" key="3">
    <source>
        <dbReference type="Proteomes" id="UP000198420"/>
    </source>
</evidence>
<dbReference type="PANTHER" id="PTHR43194">
    <property type="entry name" value="HYDROLASE ALPHA/BETA FOLD FAMILY"/>
    <property type="match status" value="1"/>
</dbReference>
<dbReference type="Gene3D" id="3.40.50.1820">
    <property type="entry name" value="alpha/beta hydrolase"/>
    <property type="match status" value="1"/>
</dbReference>
<dbReference type="EMBL" id="FZNP01000004">
    <property type="protein sequence ID" value="SNR56944.1"/>
    <property type="molecule type" value="Genomic_DNA"/>
</dbReference>
<dbReference type="SUPFAM" id="SSF53474">
    <property type="entry name" value="alpha/beta-Hydrolases"/>
    <property type="match status" value="1"/>
</dbReference>
<evidence type="ECO:0000259" key="1">
    <source>
        <dbReference type="Pfam" id="PF12697"/>
    </source>
</evidence>
<accession>A0A238XF51</accession>
<dbReference type="InterPro" id="IPR029058">
    <property type="entry name" value="AB_hydrolase_fold"/>
</dbReference>
<dbReference type="GO" id="GO:0003824">
    <property type="term" value="F:catalytic activity"/>
    <property type="evidence" value="ECO:0007669"/>
    <property type="project" value="UniProtKB-ARBA"/>
</dbReference>
<proteinExistence type="predicted"/>
<dbReference type="OrthoDB" id="63519at2"/>